<gene>
    <name evidence="1" type="ORF">B0T14DRAFT_561082</name>
</gene>
<dbReference type="Proteomes" id="UP001175000">
    <property type="component" value="Unassembled WGS sequence"/>
</dbReference>
<dbReference type="AlphaFoldDB" id="A0AA39XGH0"/>
<sequence length="195" mass="21267">MATTTTIFRQGQFPPHTTPAIMAEPSEQEKACYYLGLPSSPRLVARSDFTEVRWALTMEDEHPDLEFITNIGTHDINKKYDASLQQQIILSLSAVDWTSIDVVRIGTNCSTEDPVILWVAVEPGSLSFQQGFKVACQCRAILLQVGLDIHCEIREATVQSAAAGAPDGKQLLSPAASALLPHLYPDGSQRPSSLS</sequence>
<organism evidence="1 2">
    <name type="scientific">Immersiella caudata</name>
    <dbReference type="NCBI Taxonomy" id="314043"/>
    <lineage>
        <taxon>Eukaryota</taxon>
        <taxon>Fungi</taxon>
        <taxon>Dikarya</taxon>
        <taxon>Ascomycota</taxon>
        <taxon>Pezizomycotina</taxon>
        <taxon>Sordariomycetes</taxon>
        <taxon>Sordariomycetidae</taxon>
        <taxon>Sordariales</taxon>
        <taxon>Lasiosphaeriaceae</taxon>
        <taxon>Immersiella</taxon>
    </lineage>
</organism>
<proteinExistence type="predicted"/>
<protein>
    <submittedName>
        <fullName evidence="1">Uncharacterized protein</fullName>
    </submittedName>
</protein>
<reference evidence="1" key="1">
    <citation type="submission" date="2023-06" db="EMBL/GenBank/DDBJ databases">
        <title>Genome-scale phylogeny and comparative genomics of the fungal order Sordariales.</title>
        <authorList>
            <consortium name="Lawrence Berkeley National Laboratory"/>
            <person name="Hensen N."/>
            <person name="Bonometti L."/>
            <person name="Westerberg I."/>
            <person name="Brannstrom I.O."/>
            <person name="Guillou S."/>
            <person name="Cros-Aarteil S."/>
            <person name="Calhoun S."/>
            <person name="Haridas S."/>
            <person name="Kuo A."/>
            <person name="Mondo S."/>
            <person name="Pangilinan J."/>
            <person name="Riley R."/>
            <person name="Labutti K."/>
            <person name="Andreopoulos B."/>
            <person name="Lipzen A."/>
            <person name="Chen C."/>
            <person name="Yanf M."/>
            <person name="Daum C."/>
            <person name="Ng V."/>
            <person name="Clum A."/>
            <person name="Steindorff A."/>
            <person name="Ohm R."/>
            <person name="Martin F."/>
            <person name="Silar P."/>
            <person name="Natvig D."/>
            <person name="Lalanne C."/>
            <person name="Gautier V."/>
            <person name="Ament-Velasquez S.L."/>
            <person name="Kruys A."/>
            <person name="Hutchinson M.I."/>
            <person name="Powell A.J."/>
            <person name="Barry K."/>
            <person name="Miller A.N."/>
            <person name="Grigoriev I.V."/>
            <person name="Debuchy R."/>
            <person name="Gladieux P."/>
            <person name="Thoren M.H."/>
            <person name="Johannesson H."/>
        </authorList>
    </citation>
    <scope>NUCLEOTIDE SEQUENCE</scope>
    <source>
        <strain evidence="1">CBS 606.72</strain>
    </source>
</reference>
<evidence type="ECO:0000313" key="1">
    <source>
        <dbReference type="EMBL" id="KAK0633489.1"/>
    </source>
</evidence>
<comment type="caution">
    <text evidence="1">The sequence shown here is derived from an EMBL/GenBank/DDBJ whole genome shotgun (WGS) entry which is preliminary data.</text>
</comment>
<dbReference type="EMBL" id="JAULSU010000001">
    <property type="protein sequence ID" value="KAK0633489.1"/>
    <property type="molecule type" value="Genomic_DNA"/>
</dbReference>
<keyword evidence="2" id="KW-1185">Reference proteome</keyword>
<name>A0AA39XGH0_9PEZI</name>
<accession>A0AA39XGH0</accession>
<evidence type="ECO:0000313" key="2">
    <source>
        <dbReference type="Proteomes" id="UP001175000"/>
    </source>
</evidence>